<evidence type="ECO:0000256" key="3">
    <source>
        <dbReference type="ARBA" id="ARBA00022989"/>
    </source>
</evidence>
<dbReference type="RefSeq" id="WP_167167954.1">
    <property type="nucleotide sequence ID" value="NZ_BAAAOO010000007.1"/>
</dbReference>
<evidence type="ECO:0000256" key="5">
    <source>
        <dbReference type="SAM" id="Phobius"/>
    </source>
</evidence>
<feature type="transmembrane region" description="Helical" evidence="5">
    <location>
        <begin position="126"/>
        <end position="145"/>
    </location>
</feature>
<keyword evidence="2 5" id="KW-0812">Transmembrane</keyword>
<sequence>MDADVREAASRATHRDAVVDAVVSGPHDAAKPRLRGMLHLINTPVVLVGGLVITVVAGSAGVRVACAVWTLTGILLFGHSALYHRGTWSDRVLQRMRRIDHSNIPIFIAGTYTPLAMALLDGSSRVVLLSLVWGCAVAEVLFRTLWLGAPRWLYVALYIVMGWVAVFWLGDFWSAGGPAVVVLLLVGGVAYSAGAVVYALKRPNPSPAWFGFHELFHAGTILGAVCHWVAILIAVL</sequence>
<gene>
    <name evidence="6" type="ORF">FB473_002390</name>
</gene>
<evidence type="ECO:0000313" key="6">
    <source>
        <dbReference type="EMBL" id="NIH57745.1"/>
    </source>
</evidence>
<evidence type="ECO:0000256" key="4">
    <source>
        <dbReference type="ARBA" id="ARBA00023136"/>
    </source>
</evidence>
<reference evidence="6 7" key="1">
    <citation type="submission" date="2020-02" db="EMBL/GenBank/DDBJ databases">
        <title>Sequencing the genomes of 1000 actinobacteria strains.</title>
        <authorList>
            <person name="Klenk H.-P."/>
        </authorList>
    </citation>
    <scope>NUCLEOTIDE SEQUENCE [LARGE SCALE GENOMIC DNA]</scope>
    <source>
        <strain evidence="6 7">DSM 19609</strain>
    </source>
</reference>
<comment type="subcellular location">
    <subcellularLocation>
        <location evidence="1">Membrane</location>
        <topology evidence="1">Multi-pass membrane protein</topology>
    </subcellularLocation>
</comment>
<dbReference type="PANTHER" id="PTHR20855">
    <property type="entry name" value="ADIPOR/PROGESTIN RECEPTOR-RELATED"/>
    <property type="match status" value="1"/>
</dbReference>
<organism evidence="6 7">
    <name type="scientific">Brooklawnia cerclae</name>
    <dbReference type="NCBI Taxonomy" id="349934"/>
    <lineage>
        <taxon>Bacteria</taxon>
        <taxon>Bacillati</taxon>
        <taxon>Actinomycetota</taxon>
        <taxon>Actinomycetes</taxon>
        <taxon>Propionibacteriales</taxon>
        <taxon>Propionibacteriaceae</taxon>
        <taxon>Brooklawnia</taxon>
    </lineage>
</organism>
<dbReference type="EMBL" id="JAAMOZ010000001">
    <property type="protein sequence ID" value="NIH57745.1"/>
    <property type="molecule type" value="Genomic_DNA"/>
</dbReference>
<dbReference type="PANTHER" id="PTHR20855:SF3">
    <property type="entry name" value="LD03007P"/>
    <property type="match status" value="1"/>
</dbReference>
<protein>
    <submittedName>
        <fullName evidence="6">Hemolysin III</fullName>
    </submittedName>
</protein>
<accession>A0ABX0SIE0</accession>
<keyword evidence="4 5" id="KW-0472">Membrane</keyword>
<keyword evidence="3 5" id="KW-1133">Transmembrane helix</keyword>
<feature type="transmembrane region" description="Helical" evidence="5">
    <location>
        <begin position="152"/>
        <end position="170"/>
    </location>
</feature>
<feature type="transmembrane region" description="Helical" evidence="5">
    <location>
        <begin position="62"/>
        <end position="83"/>
    </location>
</feature>
<feature type="transmembrane region" description="Helical" evidence="5">
    <location>
        <begin position="176"/>
        <end position="200"/>
    </location>
</feature>
<evidence type="ECO:0000313" key="7">
    <source>
        <dbReference type="Proteomes" id="UP000749311"/>
    </source>
</evidence>
<evidence type="ECO:0000256" key="1">
    <source>
        <dbReference type="ARBA" id="ARBA00004141"/>
    </source>
</evidence>
<name>A0ABX0SIE0_9ACTN</name>
<dbReference type="Pfam" id="PF03006">
    <property type="entry name" value="HlyIII"/>
    <property type="match status" value="1"/>
</dbReference>
<dbReference type="InterPro" id="IPR004254">
    <property type="entry name" value="AdipoR/HlyIII-related"/>
</dbReference>
<feature type="transmembrane region" description="Helical" evidence="5">
    <location>
        <begin position="104"/>
        <end position="120"/>
    </location>
</feature>
<feature type="transmembrane region" description="Helical" evidence="5">
    <location>
        <begin position="37"/>
        <end position="56"/>
    </location>
</feature>
<comment type="caution">
    <text evidence="6">The sequence shown here is derived from an EMBL/GenBank/DDBJ whole genome shotgun (WGS) entry which is preliminary data.</text>
</comment>
<evidence type="ECO:0000256" key="2">
    <source>
        <dbReference type="ARBA" id="ARBA00022692"/>
    </source>
</evidence>
<proteinExistence type="predicted"/>
<keyword evidence="7" id="KW-1185">Reference proteome</keyword>
<dbReference type="Proteomes" id="UP000749311">
    <property type="component" value="Unassembled WGS sequence"/>
</dbReference>
<feature type="transmembrane region" description="Helical" evidence="5">
    <location>
        <begin position="212"/>
        <end position="235"/>
    </location>
</feature>